<dbReference type="Proteomes" id="UP000765509">
    <property type="component" value="Unassembled WGS sequence"/>
</dbReference>
<organism evidence="2 3">
    <name type="scientific">Austropuccinia psidii MF-1</name>
    <dbReference type="NCBI Taxonomy" id="1389203"/>
    <lineage>
        <taxon>Eukaryota</taxon>
        <taxon>Fungi</taxon>
        <taxon>Dikarya</taxon>
        <taxon>Basidiomycota</taxon>
        <taxon>Pucciniomycotina</taxon>
        <taxon>Pucciniomycetes</taxon>
        <taxon>Pucciniales</taxon>
        <taxon>Sphaerophragmiaceae</taxon>
        <taxon>Austropuccinia</taxon>
    </lineage>
</organism>
<evidence type="ECO:0000313" key="3">
    <source>
        <dbReference type="Proteomes" id="UP000765509"/>
    </source>
</evidence>
<evidence type="ECO:0000313" key="2">
    <source>
        <dbReference type="EMBL" id="MBW0470244.1"/>
    </source>
</evidence>
<dbReference type="EMBL" id="AVOT02002409">
    <property type="protein sequence ID" value="MBW0470244.1"/>
    <property type="molecule type" value="Genomic_DNA"/>
</dbReference>
<dbReference type="AlphaFoldDB" id="A0A9Q3GKD3"/>
<feature type="signal peptide" evidence="1">
    <location>
        <begin position="1"/>
        <end position="19"/>
    </location>
</feature>
<sequence>MILRTLVVILFPSVITCTALVGDSKTLSFQPSVHIPFINFPHSSISSRNEVFKEMKDVGQYNSISSLHLFHENLDLPPSAYHYSLEELWNADQELAKIEAVMKVVPSSNHHFLDLFSRVKADKHPPYHFCDHHVELKGSLPPIGVIYSFSNEDSETLRA</sequence>
<reference evidence="2" key="1">
    <citation type="submission" date="2021-03" db="EMBL/GenBank/DDBJ databases">
        <title>Draft genome sequence of rust myrtle Austropuccinia psidii MF-1, a brazilian biotype.</title>
        <authorList>
            <person name="Quecine M.C."/>
            <person name="Pachon D.M.R."/>
            <person name="Bonatelli M.L."/>
            <person name="Correr F.H."/>
            <person name="Franceschini L.M."/>
            <person name="Leite T.F."/>
            <person name="Margarido G.R.A."/>
            <person name="Almeida C.A."/>
            <person name="Ferrarezi J.A."/>
            <person name="Labate C.A."/>
        </authorList>
    </citation>
    <scope>NUCLEOTIDE SEQUENCE</scope>
    <source>
        <strain evidence="2">MF-1</strain>
    </source>
</reference>
<protein>
    <submittedName>
        <fullName evidence="2">Uncharacterized protein</fullName>
    </submittedName>
</protein>
<accession>A0A9Q3GKD3</accession>
<evidence type="ECO:0000256" key="1">
    <source>
        <dbReference type="SAM" id="SignalP"/>
    </source>
</evidence>
<proteinExistence type="predicted"/>
<keyword evidence="1" id="KW-0732">Signal</keyword>
<name>A0A9Q3GKD3_9BASI</name>
<comment type="caution">
    <text evidence="2">The sequence shown here is derived from an EMBL/GenBank/DDBJ whole genome shotgun (WGS) entry which is preliminary data.</text>
</comment>
<gene>
    <name evidence="2" type="ORF">O181_009959</name>
</gene>
<feature type="chain" id="PRO_5040350336" evidence="1">
    <location>
        <begin position="20"/>
        <end position="159"/>
    </location>
</feature>
<keyword evidence="3" id="KW-1185">Reference proteome</keyword>